<dbReference type="Pfam" id="PF07811">
    <property type="entry name" value="TadE"/>
    <property type="match status" value="1"/>
</dbReference>
<proteinExistence type="predicted"/>
<protein>
    <submittedName>
        <fullName evidence="3">Pilus assembly protein</fullName>
    </submittedName>
</protein>
<keyword evidence="1" id="KW-0472">Membrane</keyword>
<gene>
    <name evidence="3" type="ORF">K5P26_11330</name>
</gene>
<dbReference type="InterPro" id="IPR012495">
    <property type="entry name" value="TadE-like_dom"/>
</dbReference>
<evidence type="ECO:0000259" key="2">
    <source>
        <dbReference type="Pfam" id="PF07811"/>
    </source>
</evidence>
<feature type="domain" description="TadE-like" evidence="2">
    <location>
        <begin position="14"/>
        <end position="56"/>
    </location>
</feature>
<evidence type="ECO:0000313" key="4">
    <source>
        <dbReference type="Proteomes" id="UP001166571"/>
    </source>
</evidence>
<accession>A0ABS7MGB7</accession>
<name>A0ABS7MGB7_9SPHN</name>
<sequence>MIKFQRNLFLRTEGSAAVEAALALPVLFAFIGVIFMLGNLLLAQASVDHATGEAARYSTIYPTPSAADIEAKARAALFDSNKDAVRDVDVTMGVDDGRKFAEITITYDYPVISWFVEGSEQTLTHSRRAYLP</sequence>
<dbReference type="EMBL" id="JAILXK010000002">
    <property type="protein sequence ID" value="MBY4637729.1"/>
    <property type="molecule type" value="Genomic_DNA"/>
</dbReference>
<feature type="transmembrane region" description="Helical" evidence="1">
    <location>
        <begin position="20"/>
        <end position="42"/>
    </location>
</feature>
<evidence type="ECO:0000256" key="1">
    <source>
        <dbReference type="SAM" id="Phobius"/>
    </source>
</evidence>
<dbReference type="Proteomes" id="UP001166571">
    <property type="component" value="Unassembled WGS sequence"/>
</dbReference>
<organism evidence="3 4">
    <name type="scientific">Sphingopyxis jiangsuensis</name>
    <dbReference type="NCBI Taxonomy" id="2871171"/>
    <lineage>
        <taxon>Bacteria</taxon>
        <taxon>Pseudomonadati</taxon>
        <taxon>Pseudomonadota</taxon>
        <taxon>Alphaproteobacteria</taxon>
        <taxon>Sphingomonadales</taxon>
        <taxon>Sphingomonadaceae</taxon>
        <taxon>Sphingopyxis</taxon>
    </lineage>
</organism>
<keyword evidence="1" id="KW-1133">Transmembrane helix</keyword>
<comment type="caution">
    <text evidence="3">The sequence shown here is derived from an EMBL/GenBank/DDBJ whole genome shotgun (WGS) entry which is preliminary data.</text>
</comment>
<reference evidence="3" key="1">
    <citation type="submission" date="2021-08" db="EMBL/GenBank/DDBJ databases">
        <title>Sphingopyxis panaciterrulae sp. nov., isolated from the surface water of the Yellow Sea.</title>
        <authorList>
            <person name="Gao Z."/>
            <person name="Zhang D."/>
            <person name="Zhang A."/>
        </authorList>
    </citation>
    <scope>NUCLEOTIDE SEQUENCE</scope>
    <source>
        <strain evidence="3">XHP0097</strain>
    </source>
</reference>
<keyword evidence="4" id="KW-1185">Reference proteome</keyword>
<evidence type="ECO:0000313" key="3">
    <source>
        <dbReference type="EMBL" id="MBY4637729.1"/>
    </source>
</evidence>
<keyword evidence="1" id="KW-0812">Transmembrane</keyword>
<dbReference type="RefSeq" id="WP_201928185.1">
    <property type="nucleotide sequence ID" value="NZ_JAERPO010000002.1"/>
</dbReference>